<dbReference type="InterPro" id="IPR023796">
    <property type="entry name" value="Serpin_dom"/>
</dbReference>
<name>D7LDG6_ARALL</name>
<evidence type="ECO:0000313" key="3">
    <source>
        <dbReference type="EMBL" id="EFH57043.1"/>
    </source>
</evidence>
<gene>
    <name evidence="3" type="ORF">ARALYDRAFT_668125</name>
</gene>
<dbReference type="STRING" id="81972.D7LDG6"/>
<evidence type="ECO:0000259" key="2">
    <source>
        <dbReference type="Pfam" id="PF00079"/>
    </source>
</evidence>
<dbReference type="EMBL" id="GL348716">
    <property type="protein sequence ID" value="EFH57043.1"/>
    <property type="molecule type" value="Genomic_DNA"/>
</dbReference>
<dbReference type="InterPro" id="IPR036186">
    <property type="entry name" value="Serpin_sf"/>
</dbReference>
<dbReference type="OrthoDB" id="1063785at2759"/>
<protein>
    <submittedName>
        <fullName evidence="3">Predicted protein</fullName>
    </submittedName>
</protein>
<feature type="domain" description="Serpin" evidence="2">
    <location>
        <begin position="9"/>
        <end position="78"/>
    </location>
</feature>
<dbReference type="HOGENOM" id="CLU_2029865_0_0_1"/>
<organism evidence="4">
    <name type="scientific">Arabidopsis lyrata subsp. lyrata</name>
    <name type="common">Lyre-leaved rock-cress</name>
    <dbReference type="NCBI Taxonomy" id="81972"/>
    <lineage>
        <taxon>Eukaryota</taxon>
        <taxon>Viridiplantae</taxon>
        <taxon>Streptophyta</taxon>
        <taxon>Embryophyta</taxon>
        <taxon>Tracheophyta</taxon>
        <taxon>Spermatophyta</taxon>
        <taxon>Magnoliopsida</taxon>
        <taxon>eudicotyledons</taxon>
        <taxon>Gunneridae</taxon>
        <taxon>Pentapetalae</taxon>
        <taxon>rosids</taxon>
        <taxon>malvids</taxon>
        <taxon>Brassicales</taxon>
        <taxon>Brassicaceae</taxon>
        <taxon>Camelineae</taxon>
        <taxon>Arabidopsis</taxon>
    </lineage>
</organism>
<accession>D7LDG6</accession>
<dbReference type="Gramene" id="Al_scaffold_0004_844">
    <property type="protein sequence ID" value="Al_scaffold_0004_844"/>
    <property type="gene ID" value="Al_scaffold_0004_844"/>
</dbReference>
<comment type="similarity">
    <text evidence="1">Belongs to the serpin family.</text>
</comment>
<evidence type="ECO:0000256" key="1">
    <source>
        <dbReference type="ARBA" id="ARBA00009500"/>
    </source>
</evidence>
<sequence length="122" mass="13531">MELGKSIENQNNVVVRLAKKVIDTMANGSNVVFSPMSINVLLSLIAAGSNTVTKEEILSFLMSPSTDHLNAVLAKMTDDGTEREVICAYLRLTVYGLTSLFLCNLPLKSFWRNRTRLLIIVK</sequence>
<keyword evidence="4" id="KW-1185">Reference proteome</keyword>
<dbReference type="AlphaFoldDB" id="D7LDG6"/>
<dbReference type="InterPro" id="IPR042178">
    <property type="entry name" value="Serpin_sf_1"/>
</dbReference>
<dbReference type="SUPFAM" id="SSF56574">
    <property type="entry name" value="Serpins"/>
    <property type="match status" value="1"/>
</dbReference>
<dbReference type="Proteomes" id="UP000008694">
    <property type="component" value="Unassembled WGS sequence"/>
</dbReference>
<evidence type="ECO:0000313" key="4">
    <source>
        <dbReference type="Proteomes" id="UP000008694"/>
    </source>
</evidence>
<dbReference type="KEGG" id="aly:9315025"/>
<proteinExistence type="inferred from homology"/>
<dbReference type="Pfam" id="PF00079">
    <property type="entry name" value="Serpin"/>
    <property type="match status" value="1"/>
</dbReference>
<dbReference type="Gene3D" id="3.30.497.10">
    <property type="entry name" value="Antithrombin, subunit I, domain 2"/>
    <property type="match status" value="1"/>
</dbReference>
<reference evidence="4" key="1">
    <citation type="journal article" date="2011" name="Nat. Genet.">
        <title>The Arabidopsis lyrata genome sequence and the basis of rapid genome size change.</title>
        <authorList>
            <person name="Hu T.T."/>
            <person name="Pattyn P."/>
            <person name="Bakker E.G."/>
            <person name="Cao J."/>
            <person name="Cheng J.-F."/>
            <person name="Clark R.M."/>
            <person name="Fahlgren N."/>
            <person name="Fawcett J.A."/>
            <person name="Grimwood J."/>
            <person name="Gundlach H."/>
            <person name="Haberer G."/>
            <person name="Hollister J.D."/>
            <person name="Ossowski S."/>
            <person name="Ottilar R.P."/>
            <person name="Salamov A.A."/>
            <person name="Schneeberger K."/>
            <person name="Spannagl M."/>
            <person name="Wang X."/>
            <person name="Yang L."/>
            <person name="Nasrallah M.E."/>
            <person name="Bergelson J."/>
            <person name="Carrington J.C."/>
            <person name="Gaut B.S."/>
            <person name="Schmutz J."/>
            <person name="Mayer K.F.X."/>
            <person name="Van de Peer Y."/>
            <person name="Grigoriev I.V."/>
            <person name="Nordborg M."/>
            <person name="Weigel D."/>
            <person name="Guo Y.-L."/>
        </authorList>
    </citation>
    <scope>NUCLEOTIDE SEQUENCE [LARGE SCALE GENOMIC DNA]</scope>
    <source>
        <strain evidence="4">cv. MN47</strain>
    </source>
</reference>
<dbReference type="eggNOG" id="KOG2392">
    <property type="taxonomic scope" value="Eukaryota"/>
</dbReference>